<evidence type="ECO:0000313" key="7">
    <source>
        <dbReference type="EMBL" id="NIY71144.1"/>
    </source>
</evidence>
<dbReference type="Gene3D" id="1.10.10.10">
    <property type="entry name" value="Winged helix-like DNA-binding domain superfamily/Winged helix DNA-binding domain"/>
    <property type="match status" value="1"/>
</dbReference>
<feature type="domain" description="RNA polymerase sigma-70 region 2" evidence="5">
    <location>
        <begin position="24"/>
        <end position="90"/>
    </location>
</feature>
<comment type="caution">
    <text evidence="7">The sequence shown here is derived from an EMBL/GenBank/DDBJ whole genome shotgun (WGS) entry which is preliminary data.</text>
</comment>
<keyword evidence="2" id="KW-0805">Transcription regulation</keyword>
<dbReference type="InterPro" id="IPR007627">
    <property type="entry name" value="RNA_pol_sigma70_r2"/>
</dbReference>
<dbReference type="Pfam" id="PF08281">
    <property type="entry name" value="Sigma70_r4_2"/>
    <property type="match status" value="1"/>
</dbReference>
<dbReference type="EMBL" id="JAATOP010000001">
    <property type="protein sequence ID" value="NIY71144.1"/>
    <property type="molecule type" value="Genomic_DNA"/>
</dbReference>
<keyword evidence="8" id="KW-1185">Reference proteome</keyword>
<dbReference type="PANTHER" id="PTHR43133">
    <property type="entry name" value="RNA POLYMERASE ECF-TYPE SIGMA FACTO"/>
    <property type="match status" value="1"/>
</dbReference>
<reference evidence="7 8" key="1">
    <citation type="submission" date="2020-03" db="EMBL/GenBank/DDBJ databases">
        <title>Bacterial isolates of synthetic phycosphere.</title>
        <authorList>
            <person name="Fu H."/>
            <person name="Moran M.A."/>
        </authorList>
    </citation>
    <scope>NUCLEOTIDE SEQUENCE [LARGE SCALE GENOMIC DNA]</scope>
    <source>
        <strain evidence="7 8">HF1</strain>
    </source>
</reference>
<dbReference type="NCBIfam" id="TIGR02937">
    <property type="entry name" value="sigma70-ECF"/>
    <property type="match status" value="1"/>
</dbReference>
<dbReference type="PANTHER" id="PTHR43133:SF62">
    <property type="entry name" value="RNA POLYMERASE SIGMA FACTOR SIGZ"/>
    <property type="match status" value="1"/>
</dbReference>
<evidence type="ECO:0000256" key="3">
    <source>
        <dbReference type="ARBA" id="ARBA00023082"/>
    </source>
</evidence>
<evidence type="ECO:0000259" key="5">
    <source>
        <dbReference type="Pfam" id="PF04542"/>
    </source>
</evidence>
<dbReference type="InterPro" id="IPR013249">
    <property type="entry name" value="RNA_pol_sigma70_r4_t2"/>
</dbReference>
<evidence type="ECO:0000256" key="1">
    <source>
        <dbReference type="ARBA" id="ARBA00010641"/>
    </source>
</evidence>
<proteinExistence type="inferred from homology"/>
<evidence type="ECO:0000256" key="2">
    <source>
        <dbReference type="ARBA" id="ARBA00023015"/>
    </source>
</evidence>
<evidence type="ECO:0000259" key="6">
    <source>
        <dbReference type="Pfam" id="PF08281"/>
    </source>
</evidence>
<comment type="similarity">
    <text evidence="1">Belongs to the sigma-70 factor family. ECF subfamily.</text>
</comment>
<dbReference type="Gene3D" id="1.10.1740.10">
    <property type="match status" value="1"/>
</dbReference>
<dbReference type="InterPro" id="IPR013324">
    <property type="entry name" value="RNA_pol_sigma_r3/r4-like"/>
</dbReference>
<dbReference type="InterPro" id="IPR039425">
    <property type="entry name" value="RNA_pol_sigma-70-like"/>
</dbReference>
<keyword evidence="3" id="KW-0731">Sigma factor</keyword>
<evidence type="ECO:0000313" key="8">
    <source>
        <dbReference type="Proteomes" id="UP000709466"/>
    </source>
</evidence>
<feature type="domain" description="RNA polymerase sigma factor 70 region 4 type 2" evidence="6">
    <location>
        <begin position="121"/>
        <end position="171"/>
    </location>
</feature>
<evidence type="ECO:0000256" key="4">
    <source>
        <dbReference type="ARBA" id="ARBA00023163"/>
    </source>
</evidence>
<protein>
    <submittedName>
        <fullName evidence="7">Sigma-70 family RNA polymerase sigma factor</fullName>
    </submittedName>
</protein>
<keyword evidence="4" id="KW-0804">Transcription</keyword>
<gene>
    <name evidence="7" type="ORF">HCZ30_01710</name>
</gene>
<organism evidence="7 8">
    <name type="scientific">Marivivens donghaensis</name>
    <dbReference type="NCBI Taxonomy" id="1699413"/>
    <lineage>
        <taxon>Bacteria</taxon>
        <taxon>Pseudomonadati</taxon>
        <taxon>Pseudomonadota</taxon>
        <taxon>Alphaproteobacteria</taxon>
        <taxon>Rhodobacterales</taxon>
        <taxon>Paracoccaceae</taxon>
        <taxon>Marivivens group</taxon>
        <taxon>Marivivens</taxon>
    </lineage>
</organism>
<dbReference type="Pfam" id="PF04542">
    <property type="entry name" value="Sigma70_r2"/>
    <property type="match status" value="1"/>
</dbReference>
<accession>A0ABX0VT54</accession>
<dbReference type="InterPro" id="IPR014284">
    <property type="entry name" value="RNA_pol_sigma-70_dom"/>
</dbReference>
<name>A0ABX0VT54_9RHOB</name>
<sequence>MTDHARLIKACAAGDRAALKRLMDAEGGRMLGVATRMLRRSDLAEDAVQDAMVLVWRRAAQYDPDRGSASGWVYTILRNRCLTMLRNEARETPTAPEMIDETLESGVLDTAWDRLDTASDLKRCLEGLDDGTRRAILSSYVLGHSHGEIAGRMKAPLGSVKSWVRRGLSKLRECLS</sequence>
<dbReference type="SUPFAM" id="SSF88659">
    <property type="entry name" value="Sigma3 and sigma4 domains of RNA polymerase sigma factors"/>
    <property type="match status" value="1"/>
</dbReference>
<dbReference type="InterPro" id="IPR013325">
    <property type="entry name" value="RNA_pol_sigma_r2"/>
</dbReference>
<dbReference type="InterPro" id="IPR036388">
    <property type="entry name" value="WH-like_DNA-bd_sf"/>
</dbReference>
<dbReference type="Proteomes" id="UP000709466">
    <property type="component" value="Unassembled WGS sequence"/>
</dbReference>
<dbReference type="SUPFAM" id="SSF88946">
    <property type="entry name" value="Sigma2 domain of RNA polymerase sigma factors"/>
    <property type="match status" value="1"/>
</dbReference>